<dbReference type="GO" id="GO:0003942">
    <property type="term" value="F:N-acetyl-gamma-glutamyl-phosphate reductase activity"/>
    <property type="evidence" value="ECO:0007669"/>
    <property type="project" value="UniProtKB-EC"/>
</dbReference>
<comment type="pathway">
    <text evidence="5">Amino-acid biosynthesis; L-arginine biosynthesis; N(2)-acetyl-L-ornithine from L-glutamate: step 3/4.</text>
</comment>
<sequence length="326" mass="35429">MKIKAGIVGGAGYTAGELIRILLHHEFVALGGIVSSSNAGNPVYQVHDDLVGDTELVFAAELAGDEDVVFLCLGHGNSKAWLEKNSLPDTTHIIDLSNDFRLEADAEFADREFVYGLPELNKGRIQQAQSIANPGCFATAIQLALLPLAQAGKLTEDVHVSAITGSTGAGQSLSETVHFSWRNNNVSIYKPFTHQHLGEIGESLGQLQHELAVDIHFVPYRGNFARGIFASVYTPSDLTQDEARELYKKFYADAPFTTVSDKEIHLKQVVNTNKCLLHVQKFGKQLLITSVIDNLVKGASGQAVQNMNLLFGLPETTGLNLKSVLF</sequence>
<dbReference type="SMART" id="SM00859">
    <property type="entry name" value="Semialdhyde_dh"/>
    <property type="match status" value="1"/>
</dbReference>
<evidence type="ECO:0000256" key="6">
    <source>
        <dbReference type="PROSITE-ProRule" id="PRU10010"/>
    </source>
</evidence>
<keyword evidence="1 5" id="KW-0055">Arginine biosynthesis</keyword>
<comment type="caution">
    <text evidence="8">The sequence shown here is derived from an EMBL/GenBank/DDBJ whole genome shotgun (WGS) entry which is preliminary data.</text>
</comment>
<evidence type="ECO:0000313" key="9">
    <source>
        <dbReference type="Proteomes" id="UP001165297"/>
    </source>
</evidence>
<proteinExistence type="inferred from homology"/>
<evidence type="ECO:0000256" key="4">
    <source>
        <dbReference type="ARBA" id="ARBA00023002"/>
    </source>
</evidence>
<keyword evidence="4 5" id="KW-0560">Oxidoreductase</keyword>
<dbReference type="NCBIfam" id="TIGR01850">
    <property type="entry name" value="argC"/>
    <property type="match status" value="1"/>
</dbReference>
<dbReference type="InterPro" id="IPR000706">
    <property type="entry name" value="AGPR_type-1"/>
</dbReference>
<gene>
    <name evidence="5 8" type="primary">argC</name>
    <name evidence="8" type="ORF">LGH70_19870</name>
</gene>
<comment type="similarity">
    <text evidence="5">Belongs to the NAGSA dehydrogenase family. Type 1 subfamily.</text>
</comment>
<dbReference type="InterPro" id="IPR023013">
    <property type="entry name" value="AGPR_AS"/>
</dbReference>
<comment type="catalytic activity">
    <reaction evidence="5">
        <text>N-acetyl-L-glutamate 5-semialdehyde + phosphate + NADP(+) = N-acetyl-L-glutamyl 5-phosphate + NADPH + H(+)</text>
        <dbReference type="Rhea" id="RHEA:21588"/>
        <dbReference type="ChEBI" id="CHEBI:15378"/>
        <dbReference type="ChEBI" id="CHEBI:29123"/>
        <dbReference type="ChEBI" id="CHEBI:43474"/>
        <dbReference type="ChEBI" id="CHEBI:57783"/>
        <dbReference type="ChEBI" id="CHEBI:57936"/>
        <dbReference type="ChEBI" id="CHEBI:58349"/>
        <dbReference type="EC" id="1.2.1.38"/>
    </reaction>
</comment>
<feature type="active site" evidence="5 6">
    <location>
        <position position="136"/>
    </location>
</feature>
<dbReference type="InterPro" id="IPR000534">
    <property type="entry name" value="Semialdehyde_DH_NAD-bd"/>
</dbReference>
<evidence type="ECO:0000313" key="8">
    <source>
        <dbReference type="EMBL" id="MCB2379865.1"/>
    </source>
</evidence>
<dbReference type="PROSITE" id="PS01224">
    <property type="entry name" value="ARGC"/>
    <property type="match status" value="1"/>
</dbReference>
<dbReference type="RefSeq" id="WP_226189358.1">
    <property type="nucleotide sequence ID" value="NZ_JAJADQ010000012.1"/>
</dbReference>
<dbReference type="PANTHER" id="PTHR32338">
    <property type="entry name" value="N-ACETYL-GAMMA-GLUTAMYL-PHOSPHATE REDUCTASE, CHLOROPLASTIC-RELATED-RELATED"/>
    <property type="match status" value="1"/>
</dbReference>
<dbReference type="Gene3D" id="3.30.360.10">
    <property type="entry name" value="Dihydrodipicolinate Reductase, domain 2"/>
    <property type="match status" value="1"/>
</dbReference>
<feature type="domain" description="Semialdehyde dehydrogenase NAD-binding" evidence="7">
    <location>
        <begin position="4"/>
        <end position="128"/>
    </location>
</feature>
<dbReference type="SUPFAM" id="SSF55347">
    <property type="entry name" value="Glyceraldehyde-3-phosphate dehydrogenase-like, C-terminal domain"/>
    <property type="match status" value="1"/>
</dbReference>
<evidence type="ECO:0000259" key="7">
    <source>
        <dbReference type="SMART" id="SM00859"/>
    </source>
</evidence>
<dbReference type="EC" id="1.2.1.38" evidence="5"/>
<evidence type="ECO:0000256" key="5">
    <source>
        <dbReference type="HAMAP-Rule" id="MF_00150"/>
    </source>
</evidence>
<dbReference type="EMBL" id="JAJADQ010000012">
    <property type="protein sequence ID" value="MCB2379865.1"/>
    <property type="molecule type" value="Genomic_DNA"/>
</dbReference>
<dbReference type="SUPFAM" id="SSF51735">
    <property type="entry name" value="NAD(P)-binding Rossmann-fold domains"/>
    <property type="match status" value="1"/>
</dbReference>
<dbReference type="Proteomes" id="UP001165297">
    <property type="component" value="Unassembled WGS sequence"/>
</dbReference>
<dbReference type="Pfam" id="PF22698">
    <property type="entry name" value="Semialdhyde_dhC_1"/>
    <property type="match status" value="1"/>
</dbReference>
<reference evidence="8" key="1">
    <citation type="submission" date="2021-10" db="EMBL/GenBank/DDBJ databases">
        <authorList>
            <person name="Dean J.D."/>
            <person name="Kim M.K."/>
            <person name="Newey C.N."/>
            <person name="Stoker T.S."/>
            <person name="Thompson D.W."/>
            <person name="Grose J.H."/>
        </authorList>
    </citation>
    <scope>NUCLEOTIDE SEQUENCE</scope>
    <source>
        <strain evidence="8">BT635</strain>
    </source>
</reference>
<dbReference type="PANTHER" id="PTHR32338:SF10">
    <property type="entry name" value="N-ACETYL-GAMMA-GLUTAMYL-PHOSPHATE REDUCTASE, CHLOROPLASTIC-RELATED"/>
    <property type="match status" value="1"/>
</dbReference>
<comment type="subcellular location">
    <subcellularLocation>
        <location evidence="5">Cytoplasm</location>
    </subcellularLocation>
</comment>
<evidence type="ECO:0000256" key="1">
    <source>
        <dbReference type="ARBA" id="ARBA00022571"/>
    </source>
</evidence>
<evidence type="ECO:0000256" key="2">
    <source>
        <dbReference type="ARBA" id="ARBA00022605"/>
    </source>
</evidence>
<dbReference type="Pfam" id="PF01118">
    <property type="entry name" value="Semialdhyde_dh"/>
    <property type="match status" value="1"/>
</dbReference>
<dbReference type="HAMAP" id="MF_00150">
    <property type="entry name" value="ArgC_type1"/>
    <property type="match status" value="1"/>
</dbReference>
<keyword evidence="2 5" id="KW-0028">Amino-acid biosynthesis</keyword>
<keyword evidence="9" id="KW-1185">Reference proteome</keyword>
<dbReference type="InterPro" id="IPR050085">
    <property type="entry name" value="AGPR"/>
</dbReference>
<name>A0ABS8AKU9_9BACT</name>
<dbReference type="Gene3D" id="3.40.50.720">
    <property type="entry name" value="NAD(P)-binding Rossmann-like Domain"/>
    <property type="match status" value="1"/>
</dbReference>
<protein>
    <recommendedName>
        <fullName evidence="5">N-acetyl-gamma-glutamyl-phosphate reductase</fullName>
        <shortName evidence="5">AGPR</shortName>
        <ecNumber evidence="5">1.2.1.38</ecNumber>
    </recommendedName>
    <alternativeName>
        <fullName evidence="5">N-acetyl-glutamate semialdehyde dehydrogenase</fullName>
        <shortName evidence="5">NAGSA dehydrogenase</shortName>
    </alternativeName>
</protein>
<comment type="function">
    <text evidence="5">Catalyzes the NADPH-dependent reduction of N-acetyl-5-glutamyl phosphate to yield N-acetyl-L-glutamate 5-semialdehyde.</text>
</comment>
<dbReference type="InterPro" id="IPR058924">
    <property type="entry name" value="AGPR_dimerisation_dom"/>
</dbReference>
<keyword evidence="5" id="KW-0963">Cytoplasm</keyword>
<dbReference type="InterPro" id="IPR036291">
    <property type="entry name" value="NAD(P)-bd_dom_sf"/>
</dbReference>
<dbReference type="CDD" id="cd23934">
    <property type="entry name" value="AGPR_1_C"/>
    <property type="match status" value="1"/>
</dbReference>
<organism evidence="8 9">
    <name type="scientific">Hymenobacter nitidus</name>
    <dbReference type="NCBI Taxonomy" id="2880929"/>
    <lineage>
        <taxon>Bacteria</taxon>
        <taxon>Pseudomonadati</taxon>
        <taxon>Bacteroidota</taxon>
        <taxon>Cytophagia</taxon>
        <taxon>Cytophagales</taxon>
        <taxon>Hymenobacteraceae</taxon>
        <taxon>Hymenobacter</taxon>
    </lineage>
</organism>
<evidence type="ECO:0000256" key="3">
    <source>
        <dbReference type="ARBA" id="ARBA00022857"/>
    </source>
</evidence>
<accession>A0ABS8AKU9</accession>
<keyword evidence="3 5" id="KW-0521">NADP</keyword>
<dbReference type="CDD" id="cd17895">
    <property type="entry name" value="AGPR_1_N"/>
    <property type="match status" value="1"/>
</dbReference>